<dbReference type="Gene3D" id="3.30.1360.20">
    <property type="entry name" value="Transcriptional coactivator/pterin dehydratase"/>
    <property type="match status" value="1"/>
</dbReference>
<dbReference type="Pfam" id="PF01329">
    <property type="entry name" value="Pterin_4a"/>
    <property type="match status" value="1"/>
</dbReference>
<keyword evidence="6" id="KW-1185">Reference proteome</keyword>
<dbReference type="RefSeq" id="WP_185778834.1">
    <property type="nucleotide sequence ID" value="NZ_JACJUU010000002.1"/>
</dbReference>
<dbReference type="SUPFAM" id="SSF55248">
    <property type="entry name" value="PCD-like"/>
    <property type="match status" value="1"/>
</dbReference>
<evidence type="ECO:0000256" key="4">
    <source>
        <dbReference type="HAMAP-Rule" id="MF_00434"/>
    </source>
</evidence>
<dbReference type="EMBL" id="JACJUU010000002">
    <property type="protein sequence ID" value="MBC2769035.1"/>
    <property type="molecule type" value="Genomic_DNA"/>
</dbReference>
<name>A0A842HQ95_9BURK</name>
<evidence type="ECO:0000313" key="6">
    <source>
        <dbReference type="Proteomes" id="UP000545386"/>
    </source>
</evidence>
<dbReference type="HAMAP" id="MF_00434">
    <property type="entry name" value="Pterin_4_alpha"/>
    <property type="match status" value="1"/>
</dbReference>
<dbReference type="GO" id="GO:0008124">
    <property type="term" value="F:4-alpha-hydroxytetrahydrobiopterin dehydratase activity"/>
    <property type="evidence" value="ECO:0007669"/>
    <property type="project" value="UniProtKB-UniRule"/>
</dbReference>
<dbReference type="AlphaFoldDB" id="A0A842HQ95"/>
<keyword evidence="3 4" id="KW-0456">Lyase</keyword>
<comment type="caution">
    <text evidence="5">The sequence shown here is derived from an EMBL/GenBank/DDBJ whole genome shotgun (WGS) entry which is preliminary data.</text>
</comment>
<proteinExistence type="inferred from homology"/>
<sequence>MKSLPKLIGAPSALLLLEGWTAVTGRDAIHKNYVFKNFNEAFGFMTQVALQAERTGHHPEWFNVYNRVSVTLTTHDANGVTDRDVALASFMDQLV</sequence>
<reference evidence="5 6" key="1">
    <citation type="submission" date="2020-08" db="EMBL/GenBank/DDBJ databases">
        <title>Paraeoetvoesia sp. YC-7-48 draft genome sequence.</title>
        <authorList>
            <person name="Yao L."/>
        </authorList>
    </citation>
    <scope>NUCLEOTIDE SEQUENCE [LARGE SCALE GENOMIC DNA]</scope>
    <source>
        <strain evidence="6">YC-7-48</strain>
    </source>
</reference>
<dbReference type="NCBIfam" id="NF002018">
    <property type="entry name" value="PRK00823.1-3"/>
    <property type="match status" value="1"/>
</dbReference>
<dbReference type="InterPro" id="IPR001533">
    <property type="entry name" value="Pterin_deHydtase"/>
</dbReference>
<comment type="similarity">
    <text evidence="2 4">Belongs to the pterin-4-alpha-carbinolamine dehydratase family.</text>
</comment>
<evidence type="ECO:0000256" key="1">
    <source>
        <dbReference type="ARBA" id="ARBA00001554"/>
    </source>
</evidence>
<dbReference type="Proteomes" id="UP000545386">
    <property type="component" value="Unassembled WGS sequence"/>
</dbReference>
<dbReference type="CDD" id="cd00914">
    <property type="entry name" value="PCD_DCoH_subfamily_b"/>
    <property type="match status" value="1"/>
</dbReference>
<comment type="catalytic activity">
    <reaction evidence="1 4">
        <text>(4aS,6R)-4a-hydroxy-L-erythro-5,6,7,8-tetrahydrobiopterin = (6R)-L-erythro-6,7-dihydrobiopterin + H2O</text>
        <dbReference type="Rhea" id="RHEA:11920"/>
        <dbReference type="ChEBI" id="CHEBI:15377"/>
        <dbReference type="ChEBI" id="CHEBI:15642"/>
        <dbReference type="ChEBI" id="CHEBI:43120"/>
        <dbReference type="EC" id="4.2.1.96"/>
    </reaction>
</comment>
<protein>
    <recommendedName>
        <fullName evidence="4">Putative pterin-4-alpha-carbinolamine dehydratase</fullName>
        <shortName evidence="4">PHS</shortName>
        <ecNumber evidence="4">4.2.1.96</ecNumber>
    </recommendedName>
    <alternativeName>
        <fullName evidence="4">4-alpha-hydroxy-tetrahydropterin dehydratase</fullName>
    </alternativeName>
    <alternativeName>
        <fullName evidence="4">Pterin carbinolamine dehydratase</fullName>
        <shortName evidence="4">PCD</shortName>
    </alternativeName>
</protein>
<accession>A0A842HQ95</accession>
<gene>
    <name evidence="5" type="ORF">GTU67_03785</name>
</gene>
<dbReference type="PANTHER" id="PTHR12599:SF0">
    <property type="entry name" value="PTERIN-4-ALPHA-CARBINOLAMINE DEHYDRATASE"/>
    <property type="match status" value="1"/>
</dbReference>
<dbReference type="PANTHER" id="PTHR12599">
    <property type="entry name" value="PTERIN-4-ALPHA-CARBINOLAMINE DEHYDRATASE"/>
    <property type="match status" value="1"/>
</dbReference>
<dbReference type="InterPro" id="IPR036428">
    <property type="entry name" value="PCD_sf"/>
</dbReference>
<evidence type="ECO:0000256" key="2">
    <source>
        <dbReference type="ARBA" id="ARBA00006472"/>
    </source>
</evidence>
<dbReference type="EC" id="4.2.1.96" evidence="4"/>
<dbReference type="GO" id="GO:0006729">
    <property type="term" value="P:tetrahydrobiopterin biosynthetic process"/>
    <property type="evidence" value="ECO:0007669"/>
    <property type="project" value="InterPro"/>
</dbReference>
<evidence type="ECO:0000256" key="3">
    <source>
        <dbReference type="ARBA" id="ARBA00023239"/>
    </source>
</evidence>
<evidence type="ECO:0000313" key="5">
    <source>
        <dbReference type="EMBL" id="MBC2769035.1"/>
    </source>
</evidence>
<organism evidence="5 6">
    <name type="scientific">Pusillimonas minor</name>
    <dbReference type="NCBI Taxonomy" id="2697024"/>
    <lineage>
        <taxon>Bacteria</taxon>
        <taxon>Pseudomonadati</taxon>
        <taxon>Pseudomonadota</taxon>
        <taxon>Betaproteobacteria</taxon>
        <taxon>Burkholderiales</taxon>
        <taxon>Alcaligenaceae</taxon>
        <taxon>Pusillimonas</taxon>
    </lineage>
</organism>